<dbReference type="Pfam" id="PF13560">
    <property type="entry name" value="HTH_31"/>
    <property type="match status" value="1"/>
</dbReference>
<evidence type="ECO:0000313" key="2">
    <source>
        <dbReference type="EMBL" id="GGL21168.1"/>
    </source>
</evidence>
<dbReference type="SUPFAM" id="SSF47413">
    <property type="entry name" value="lambda repressor-like DNA-binding domains"/>
    <property type="match status" value="1"/>
</dbReference>
<dbReference type="AlphaFoldDB" id="A0A917RQY9"/>
<accession>A0A917RQY9</accession>
<dbReference type="EMBL" id="BMNT01000076">
    <property type="protein sequence ID" value="GGL21168.1"/>
    <property type="molecule type" value="Genomic_DNA"/>
</dbReference>
<dbReference type="GO" id="GO:0003677">
    <property type="term" value="F:DNA binding"/>
    <property type="evidence" value="ECO:0007669"/>
    <property type="project" value="InterPro"/>
</dbReference>
<dbReference type="PROSITE" id="PS50943">
    <property type="entry name" value="HTH_CROC1"/>
    <property type="match status" value="1"/>
</dbReference>
<dbReference type="CDD" id="cd00093">
    <property type="entry name" value="HTH_XRE"/>
    <property type="match status" value="1"/>
</dbReference>
<dbReference type="Proteomes" id="UP000645217">
    <property type="component" value="Unassembled WGS sequence"/>
</dbReference>
<dbReference type="InterPro" id="IPR001387">
    <property type="entry name" value="Cro/C1-type_HTH"/>
</dbReference>
<dbReference type="InterPro" id="IPR043917">
    <property type="entry name" value="DUF5753"/>
</dbReference>
<reference evidence="2" key="1">
    <citation type="journal article" date="2014" name="Int. J. Syst. Evol. Microbiol.">
        <title>Complete genome sequence of Corynebacterium casei LMG S-19264T (=DSM 44701T), isolated from a smear-ripened cheese.</title>
        <authorList>
            <consortium name="US DOE Joint Genome Institute (JGI-PGF)"/>
            <person name="Walter F."/>
            <person name="Albersmeier A."/>
            <person name="Kalinowski J."/>
            <person name="Ruckert C."/>
        </authorList>
    </citation>
    <scope>NUCLEOTIDE SEQUENCE</scope>
    <source>
        <strain evidence="2">JCM 13064</strain>
    </source>
</reference>
<feature type="domain" description="HTH cro/C1-type" evidence="1">
    <location>
        <begin position="34"/>
        <end position="88"/>
    </location>
</feature>
<dbReference type="Gene3D" id="1.10.260.40">
    <property type="entry name" value="lambda repressor-like DNA-binding domains"/>
    <property type="match status" value="1"/>
</dbReference>
<name>A0A917RQY9_9ACTN</name>
<sequence>MSRRCDLGHAGGHVPLPIALNPDSSPLARFGAEVRRHRLAANLTQKELAGRILFSASMVGMVERAARKPERDFAVRCDQVFGLDCVLSELWLLADRWKDAAPRWFRSGLEAEQEATAVRAWDPLLVFGLMQTEAYARHVLMGEPGVTREVLEQRLATRLQRKSVFSKPEPPRVWCILDEGVLHRPIGGPEVMSGQLAHLLEMAVRRQVSIQILPYGAGSTCGLMSAFVISELAGHWTTVWAESSIKGEVTDDPETVRSITERYDALRVEALPQHMSLKLIEREMRRWTGMRRCGGSRRGRARTEGRA</sequence>
<dbReference type="InterPro" id="IPR010982">
    <property type="entry name" value="Lambda_DNA-bd_dom_sf"/>
</dbReference>
<gene>
    <name evidence="2" type="ORF">GCM10007964_73890</name>
</gene>
<reference evidence="2" key="2">
    <citation type="submission" date="2020-09" db="EMBL/GenBank/DDBJ databases">
        <authorList>
            <person name="Sun Q."/>
            <person name="Ohkuma M."/>
        </authorList>
    </citation>
    <scope>NUCLEOTIDE SEQUENCE</scope>
    <source>
        <strain evidence="2">JCM 13064</strain>
    </source>
</reference>
<keyword evidence="3" id="KW-1185">Reference proteome</keyword>
<dbReference type="Pfam" id="PF19054">
    <property type="entry name" value="DUF5753"/>
    <property type="match status" value="1"/>
</dbReference>
<evidence type="ECO:0000259" key="1">
    <source>
        <dbReference type="PROSITE" id="PS50943"/>
    </source>
</evidence>
<dbReference type="SMART" id="SM00530">
    <property type="entry name" value="HTH_XRE"/>
    <property type="match status" value="1"/>
</dbReference>
<proteinExistence type="predicted"/>
<evidence type="ECO:0000313" key="3">
    <source>
        <dbReference type="Proteomes" id="UP000645217"/>
    </source>
</evidence>
<organism evidence="2 3">
    <name type="scientific">Sphaerisporangium melleum</name>
    <dbReference type="NCBI Taxonomy" id="321316"/>
    <lineage>
        <taxon>Bacteria</taxon>
        <taxon>Bacillati</taxon>
        <taxon>Actinomycetota</taxon>
        <taxon>Actinomycetes</taxon>
        <taxon>Streptosporangiales</taxon>
        <taxon>Streptosporangiaceae</taxon>
        <taxon>Sphaerisporangium</taxon>
    </lineage>
</organism>
<protein>
    <submittedName>
        <fullName evidence="2">Transcriptional regulator</fullName>
    </submittedName>
</protein>
<comment type="caution">
    <text evidence="2">The sequence shown here is derived from an EMBL/GenBank/DDBJ whole genome shotgun (WGS) entry which is preliminary data.</text>
</comment>